<dbReference type="InterPro" id="IPR027417">
    <property type="entry name" value="P-loop_NTPase"/>
</dbReference>
<dbReference type="SUPFAM" id="SSF52540">
    <property type="entry name" value="P-loop containing nucleoside triphosphate hydrolases"/>
    <property type="match status" value="1"/>
</dbReference>
<dbReference type="PRINTS" id="PR00449">
    <property type="entry name" value="RASTRNSFRMNG"/>
</dbReference>
<evidence type="ECO:0000313" key="1">
    <source>
        <dbReference type="EMBL" id="TDL20211.1"/>
    </source>
</evidence>
<dbReference type="GO" id="GO:0003924">
    <property type="term" value="F:GTPase activity"/>
    <property type="evidence" value="ECO:0007669"/>
    <property type="project" value="InterPro"/>
</dbReference>
<dbReference type="GO" id="GO:0005525">
    <property type="term" value="F:GTP binding"/>
    <property type="evidence" value="ECO:0007669"/>
    <property type="project" value="InterPro"/>
</dbReference>
<gene>
    <name evidence="1" type="ORF">BD410DRAFT_386147</name>
</gene>
<dbReference type="Gene3D" id="3.40.50.300">
    <property type="entry name" value="P-loop containing nucleotide triphosphate hydrolases"/>
    <property type="match status" value="1"/>
</dbReference>
<name>A0A4Y7PYP3_9AGAM</name>
<dbReference type="AlphaFoldDB" id="A0A4Y7PYP3"/>
<proteinExistence type="predicted"/>
<dbReference type="PROSITE" id="PS51419">
    <property type="entry name" value="RAB"/>
    <property type="match status" value="1"/>
</dbReference>
<dbReference type="OrthoDB" id="9989112at2759"/>
<evidence type="ECO:0000313" key="2">
    <source>
        <dbReference type="Proteomes" id="UP000294933"/>
    </source>
</evidence>
<accession>A0A4Y7PYP3</accession>
<dbReference type="Proteomes" id="UP000294933">
    <property type="component" value="Unassembled WGS sequence"/>
</dbReference>
<dbReference type="STRING" id="50990.A0A4Y7PYP3"/>
<sequence>MAAKSSSTYTKVVLIGDWGVGKSYLLSRLAGSNFHFNAISKIGLDFTTRIINVDGRIVKAQIWDTGELYLNAVH</sequence>
<keyword evidence="1" id="KW-0378">Hydrolase</keyword>
<dbReference type="Pfam" id="PF00071">
    <property type="entry name" value="Ras"/>
    <property type="match status" value="1"/>
</dbReference>
<dbReference type="VEuPathDB" id="FungiDB:BD410DRAFT_386147"/>
<dbReference type="PANTHER" id="PTHR47979">
    <property type="entry name" value="DRAB11-RELATED"/>
    <property type="match status" value="1"/>
</dbReference>
<dbReference type="EMBL" id="ML170190">
    <property type="protein sequence ID" value="TDL20211.1"/>
    <property type="molecule type" value="Genomic_DNA"/>
</dbReference>
<organism evidence="1 2">
    <name type="scientific">Rickenella mellea</name>
    <dbReference type="NCBI Taxonomy" id="50990"/>
    <lineage>
        <taxon>Eukaryota</taxon>
        <taxon>Fungi</taxon>
        <taxon>Dikarya</taxon>
        <taxon>Basidiomycota</taxon>
        <taxon>Agaricomycotina</taxon>
        <taxon>Agaricomycetes</taxon>
        <taxon>Hymenochaetales</taxon>
        <taxon>Rickenellaceae</taxon>
        <taxon>Rickenella</taxon>
    </lineage>
</organism>
<protein>
    <submittedName>
        <fullName evidence="1">P-loop containing nucleoside triphosphate hydrolase protein</fullName>
    </submittedName>
</protein>
<dbReference type="InterPro" id="IPR001806">
    <property type="entry name" value="Small_GTPase"/>
</dbReference>
<reference evidence="1 2" key="1">
    <citation type="submission" date="2018-06" db="EMBL/GenBank/DDBJ databases">
        <title>A transcriptomic atlas of mushroom development highlights an independent origin of complex multicellularity.</title>
        <authorList>
            <consortium name="DOE Joint Genome Institute"/>
            <person name="Krizsan K."/>
            <person name="Almasi E."/>
            <person name="Merenyi Z."/>
            <person name="Sahu N."/>
            <person name="Viragh M."/>
            <person name="Koszo T."/>
            <person name="Mondo S."/>
            <person name="Kiss B."/>
            <person name="Balint B."/>
            <person name="Kues U."/>
            <person name="Barry K."/>
            <person name="Hegedus J.C."/>
            <person name="Henrissat B."/>
            <person name="Johnson J."/>
            <person name="Lipzen A."/>
            <person name="Ohm R."/>
            <person name="Nagy I."/>
            <person name="Pangilinan J."/>
            <person name="Yan J."/>
            <person name="Xiong Y."/>
            <person name="Grigoriev I.V."/>
            <person name="Hibbett D.S."/>
            <person name="Nagy L.G."/>
        </authorList>
    </citation>
    <scope>NUCLEOTIDE SEQUENCE [LARGE SCALE GENOMIC DNA]</scope>
    <source>
        <strain evidence="1 2">SZMC22713</strain>
    </source>
</reference>
<dbReference type="InterPro" id="IPR050209">
    <property type="entry name" value="Rab_GTPases_membrane_traffic"/>
</dbReference>
<keyword evidence="2" id="KW-1185">Reference proteome</keyword>